<dbReference type="EMBL" id="JACHHZ010000002">
    <property type="protein sequence ID" value="MBB6092635.1"/>
    <property type="molecule type" value="Genomic_DNA"/>
</dbReference>
<dbReference type="InterPro" id="IPR024983">
    <property type="entry name" value="CHAT_dom"/>
</dbReference>
<keyword evidence="3" id="KW-1185">Reference proteome</keyword>
<dbReference type="Pfam" id="PF12770">
    <property type="entry name" value="CHAT"/>
    <property type="match status" value="1"/>
</dbReference>
<reference evidence="2 3" key="1">
    <citation type="submission" date="2020-08" db="EMBL/GenBank/DDBJ databases">
        <title>Genomic Encyclopedia of Type Strains, Phase IV (KMG-IV): sequencing the most valuable type-strain genomes for metagenomic binning, comparative biology and taxonomic classification.</title>
        <authorList>
            <person name="Goeker M."/>
        </authorList>
    </citation>
    <scope>NUCLEOTIDE SEQUENCE [LARGE SCALE GENOMIC DNA]</scope>
    <source>
        <strain evidence="2 3">DSM 26723</strain>
    </source>
</reference>
<sequence length="440" mass="48716">MSRAVIRFQDADDGSGVWFCLEASGSKLSRLGCKPNDKAFLFDDAATIVGAGEALRDSLLVHQGISGRLSEWMKMQDKDFLSLQLQMESTVADQLPWEALVDHNKSFLALDLQSPVTRVLPADQQDRVQREFPFVPPLRLACVLGAWWENGGLEQQTQEWASIKAGLAAAAAQMPVVVAVFSCAAELEATVMADPPPGVTVQWHIIAGNAPALLSEIATFAPHILHLYAHGSSGDQQFLSVSTAADVVQSSAHGSVLLTAKDIRQIADRDQYIWAIALNCCDSAANTIDGRHFAWQLVKFGFPAVIAMREPVKTTETRIVSRYFYEAALRALHEIPIGGRKNVEWAGFLQRVRMELAGDSIKAAQNKRWLIPVLYARTDPFQIIRCKPDLDPAERIRLRALREELIKQRDATLQTVPADLKEQIEKVFELKLGEIDAQLI</sequence>
<accession>A0A841HKV4</accession>
<evidence type="ECO:0000313" key="3">
    <source>
        <dbReference type="Proteomes" id="UP000588068"/>
    </source>
</evidence>
<evidence type="ECO:0000313" key="2">
    <source>
        <dbReference type="EMBL" id="MBB6092635.1"/>
    </source>
</evidence>
<name>A0A841HKV4_9GAMM</name>
<gene>
    <name evidence="2" type="ORF">HNQ60_001513</name>
</gene>
<dbReference type="AlphaFoldDB" id="A0A841HKV4"/>
<organism evidence="2 3">
    <name type="scientific">Povalibacter uvarum</name>
    <dbReference type="NCBI Taxonomy" id="732238"/>
    <lineage>
        <taxon>Bacteria</taxon>
        <taxon>Pseudomonadati</taxon>
        <taxon>Pseudomonadota</taxon>
        <taxon>Gammaproteobacteria</taxon>
        <taxon>Steroidobacterales</taxon>
        <taxon>Steroidobacteraceae</taxon>
        <taxon>Povalibacter</taxon>
    </lineage>
</organism>
<dbReference type="Proteomes" id="UP000588068">
    <property type="component" value="Unassembled WGS sequence"/>
</dbReference>
<evidence type="ECO:0000259" key="1">
    <source>
        <dbReference type="Pfam" id="PF12770"/>
    </source>
</evidence>
<comment type="caution">
    <text evidence="2">The sequence shown here is derived from an EMBL/GenBank/DDBJ whole genome shotgun (WGS) entry which is preliminary data.</text>
</comment>
<feature type="domain" description="CHAT" evidence="1">
    <location>
        <begin position="92"/>
        <end position="331"/>
    </location>
</feature>
<proteinExistence type="predicted"/>
<protein>
    <recommendedName>
        <fullName evidence="1">CHAT domain-containing protein</fullName>
    </recommendedName>
</protein>
<dbReference type="RefSeq" id="WP_184330422.1">
    <property type="nucleotide sequence ID" value="NZ_JACHHZ010000002.1"/>
</dbReference>